<feature type="compositionally biased region" description="Basic and acidic residues" evidence="1">
    <location>
        <begin position="94"/>
        <end position="108"/>
    </location>
</feature>
<name>A0A9N7Y7N7_PLEPL</name>
<dbReference type="Proteomes" id="UP001153269">
    <property type="component" value="Unassembled WGS sequence"/>
</dbReference>
<dbReference type="AlphaFoldDB" id="A0A9N7Y7N7"/>
<protein>
    <submittedName>
        <fullName evidence="2">Uncharacterized protein</fullName>
    </submittedName>
</protein>
<sequence length="117" mass="13316">MAEAIGRRNNEEERRRGGGATPLAWEWWRYDPVTHNASRVEVEGTDKCCKLTCRHTRSDSANVETSSPRRTMPITASQEMLGQIEPGTSEAFTQEEHEAEQRQKDAVAKHHHADFLL</sequence>
<evidence type="ECO:0000256" key="1">
    <source>
        <dbReference type="SAM" id="MobiDB-lite"/>
    </source>
</evidence>
<proteinExistence type="predicted"/>
<feature type="region of interest" description="Disordered" evidence="1">
    <location>
        <begin position="89"/>
        <end position="117"/>
    </location>
</feature>
<organism evidence="2 3">
    <name type="scientific">Pleuronectes platessa</name>
    <name type="common">European plaice</name>
    <dbReference type="NCBI Taxonomy" id="8262"/>
    <lineage>
        <taxon>Eukaryota</taxon>
        <taxon>Metazoa</taxon>
        <taxon>Chordata</taxon>
        <taxon>Craniata</taxon>
        <taxon>Vertebrata</taxon>
        <taxon>Euteleostomi</taxon>
        <taxon>Actinopterygii</taxon>
        <taxon>Neopterygii</taxon>
        <taxon>Teleostei</taxon>
        <taxon>Neoteleostei</taxon>
        <taxon>Acanthomorphata</taxon>
        <taxon>Carangaria</taxon>
        <taxon>Pleuronectiformes</taxon>
        <taxon>Pleuronectoidei</taxon>
        <taxon>Pleuronectidae</taxon>
        <taxon>Pleuronectes</taxon>
    </lineage>
</organism>
<reference evidence="2" key="1">
    <citation type="submission" date="2020-03" db="EMBL/GenBank/DDBJ databases">
        <authorList>
            <person name="Weist P."/>
        </authorList>
    </citation>
    <scope>NUCLEOTIDE SEQUENCE</scope>
</reference>
<evidence type="ECO:0000313" key="3">
    <source>
        <dbReference type="Proteomes" id="UP001153269"/>
    </source>
</evidence>
<accession>A0A9N7Y7N7</accession>
<keyword evidence="3" id="KW-1185">Reference proteome</keyword>
<comment type="caution">
    <text evidence="2">The sequence shown here is derived from an EMBL/GenBank/DDBJ whole genome shotgun (WGS) entry which is preliminary data.</text>
</comment>
<evidence type="ECO:0000313" key="2">
    <source>
        <dbReference type="EMBL" id="CAB1415698.1"/>
    </source>
</evidence>
<gene>
    <name evidence="2" type="ORF">PLEPLA_LOCUS3416</name>
</gene>
<dbReference type="EMBL" id="CADEAL010000169">
    <property type="protein sequence ID" value="CAB1415698.1"/>
    <property type="molecule type" value="Genomic_DNA"/>
</dbReference>